<dbReference type="SUPFAM" id="SSF56281">
    <property type="entry name" value="Metallo-hydrolase/oxidoreductase"/>
    <property type="match status" value="1"/>
</dbReference>
<comment type="caution">
    <text evidence="8">The sequence shown here is derived from an EMBL/GenBank/DDBJ whole genome shotgun (WGS) entry which is preliminary data.</text>
</comment>
<dbReference type="Gene3D" id="3.40.50.12650">
    <property type="match status" value="1"/>
</dbReference>
<feature type="compositionally biased region" description="Polar residues" evidence="6">
    <location>
        <begin position="198"/>
        <end position="207"/>
    </location>
</feature>
<dbReference type="PANTHER" id="PTHR23240:SF6">
    <property type="entry name" value="DNA CROSS-LINK REPAIR 1A PROTEIN"/>
    <property type="match status" value="1"/>
</dbReference>
<dbReference type="AlphaFoldDB" id="A0A0B1P8N6"/>
<comment type="subcellular location">
    <subcellularLocation>
        <location evidence="1">Nucleus</location>
    </subcellularLocation>
</comment>
<feature type="compositionally biased region" description="Polar residues" evidence="6">
    <location>
        <begin position="221"/>
        <end position="235"/>
    </location>
</feature>
<feature type="region of interest" description="Disordered" evidence="6">
    <location>
        <begin position="220"/>
        <end position="254"/>
    </location>
</feature>
<dbReference type="Proteomes" id="UP000030854">
    <property type="component" value="Unassembled WGS sequence"/>
</dbReference>
<feature type="compositionally biased region" description="Acidic residues" evidence="6">
    <location>
        <begin position="185"/>
        <end position="195"/>
    </location>
</feature>
<dbReference type="GO" id="GO:0006303">
    <property type="term" value="P:double-strand break repair via nonhomologous end joining"/>
    <property type="evidence" value="ECO:0007669"/>
    <property type="project" value="TreeGrafter"/>
</dbReference>
<evidence type="ECO:0000259" key="7">
    <source>
        <dbReference type="Pfam" id="PF07522"/>
    </source>
</evidence>
<dbReference type="GO" id="GO:0003684">
    <property type="term" value="F:damaged DNA binding"/>
    <property type="evidence" value="ECO:0007669"/>
    <property type="project" value="TreeGrafter"/>
</dbReference>
<reference evidence="8 9" key="1">
    <citation type="journal article" date="2014" name="BMC Genomics">
        <title>Adaptive genomic structural variation in the grape powdery mildew pathogen, Erysiphe necator.</title>
        <authorList>
            <person name="Jones L."/>
            <person name="Riaz S."/>
            <person name="Morales-Cruz A."/>
            <person name="Amrine K.C."/>
            <person name="McGuire B."/>
            <person name="Gubler W.D."/>
            <person name="Walker M.A."/>
            <person name="Cantu D."/>
        </authorList>
    </citation>
    <scope>NUCLEOTIDE SEQUENCE [LARGE SCALE GENOMIC DNA]</scope>
    <source>
        <strain evidence="9">c</strain>
    </source>
</reference>
<feature type="region of interest" description="Disordered" evidence="6">
    <location>
        <begin position="184"/>
        <end position="207"/>
    </location>
</feature>
<feature type="compositionally biased region" description="Polar residues" evidence="6">
    <location>
        <begin position="28"/>
        <end position="56"/>
    </location>
</feature>
<dbReference type="Gene3D" id="3.60.15.10">
    <property type="entry name" value="Ribonuclease Z/Hydroxyacylglutathione hydrolase-like"/>
    <property type="match status" value="1"/>
</dbReference>
<evidence type="ECO:0000256" key="1">
    <source>
        <dbReference type="ARBA" id="ARBA00004123"/>
    </source>
</evidence>
<dbReference type="HOGENOM" id="CLU_005260_4_0_1"/>
<evidence type="ECO:0000256" key="4">
    <source>
        <dbReference type="ARBA" id="ARBA00023204"/>
    </source>
</evidence>
<comment type="similarity">
    <text evidence="2">Belongs to the DNA repair metallo-beta-lactamase (DRMBL) family.</text>
</comment>
<accession>A0A0B1P8N6</accession>
<dbReference type="PANTHER" id="PTHR23240">
    <property type="entry name" value="DNA CROSS-LINK REPAIR PROTEIN PSO2/SNM1-RELATED"/>
    <property type="match status" value="1"/>
</dbReference>
<dbReference type="CDD" id="cd16273">
    <property type="entry name" value="SNM1A-1C-like_MBL-fold"/>
    <property type="match status" value="1"/>
</dbReference>
<dbReference type="GO" id="GO:0035312">
    <property type="term" value="F:5'-3' DNA exonuclease activity"/>
    <property type="evidence" value="ECO:0007669"/>
    <property type="project" value="TreeGrafter"/>
</dbReference>
<feature type="region of interest" description="Disordered" evidence="6">
    <location>
        <begin position="1"/>
        <end position="66"/>
    </location>
</feature>
<name>A0A0B1P8N6_UNCNE</name>
<protein>
    <submittedName>
        <fullName evidence="8">Putative dna cross-link repair protein pso2 snm1</fullName>
    </submittedName>
</protein>
<dbReference type="GO" id="GO:0005634">
    <property type="term" value="C:nucleus"/>
    <property type="evidence" value="ECO:0007669"/>
    <property type="project" value="UniProtKB-SubCell"/>
</dbReference>
<dbReference type="InterPro" id="IPR036866">
    <property type="entry name" value="RibonucZ/Hydroxyglut_hydro"/>
</dbReference>
<organism evidence="8 9">
    <name type="scientific">Uncinula necator</name>
    <name type="common">Grape powdery mildew</name>
    <dbReference type="NCBI Taxonomy" id="52586"/>
    <lineage>
        <taxon>Eukaryota</taxon>
        <taxon>Fungi</taxon>
        <taxon>Dikarya</taxon>
        <taxon>Ascomycota</taxon>
        <taxon>Pezizomycotina</taxon>
        <taxon>Leotiomycetes</taxon>
        <taxon>Erysiphales</taxon>
        <taxon>Erysiphaceae</taxon>
        <taxon>Erysiphe</taxon>
    </lineage>
</organism>
<dbReference type="GO" id="GO:0036297">
    <property type="term" value="P:interstrand cross-link repair"/>
    <property type="evidence" value="ECO:0007669"/>
    <property type="project" value="TreeGrafter"/>
</dbReference>
<dbReference type="STRING" id="52586.A0A0B1P8N6"/>
<dbReference type="Pfam" id="PF07522">
    <property type="entry name" value="DRMBL"/>
    <property type="match status" value="1"/>
</dbReference>
<evidence type="ECO:0000256" key="2">
    <source>
        <dbReference type="ARBA" id="ARBA00010304"/>
    </source>
</evidence>
<evidence type="ECO:0000313" key="8">
    <source>
        <dbReference type="EMBL" id="KHJ35067.1"/>
    </source>
</evidence>
<dbReference type="FunFam" id="3.60.15.10:FF:000038">
    <property type="entry name" value="DNA cross-link repair protein pso2/snm1"/>
    <property type="match status" value="1"/>
</dbReference>
<dbReference type="EMBL" id="JNVN01000546">
    <property type="protein sequence ID" value="KHJ35067.1"/>
    <property type="molecule type" value="Genomic_DNA"/>
</dbReference>
<evidence type="ECO:0000256" key="5">
    <source>
        <dbReference type="ARBA" id="ARBA00023242"/>
    </source>
</evidence>
<dbReference type="OMA" id="AQIHMQM"/>
<feature type="compositionally biased region" description="Polar residues" evidence="6">
    <location>
        <begin position="244"/>
        <end position="254"/>
    </location>
</feature>
<keyword evidence="3" id="KW-0227">DNA damage</keyword>
<evidence type="ECO:0000256" key="3">
    <source>
        <dbReference type="ARBA" id="ARBA00022763"/>
    </source>
</evidence>
<sequence>MFRNPRENLHLSTENLLKPSVGRPPTPTESSQTANKYSPRTKNTLNSRRNMKTLSSAKKLEQSRKKLSVKITGKSNATILDFFKKVDAPVKEDSIFLEGGTPFGHRFPSPILQDLEIDAEENYDQTRFNEISGSVKRQRISEDDRLKHETILPDSEILNSCNGLSNENSLILVKTKANLRKDGPFFEDSDTDDEDQKPNSNSLPSLSIETAASRNKDLDNHTQISTKQDSESASGFRSKDNGSEDSFSNKYSVSTQENVQRIGQKFDVSNVKSESSQILGEQIKTQINELSRSSGEWEFFEDDEIMTDGFNAGEEFVGRRWIEEQCKFENEDETFKANEIYIKEPRNLQASPTTTICPVCNAELRDISETLFSKHVNECLDFSLTPKLVSNQSELAEIKTKKSESKSKFASKAAIPRPGQESPFEIEIIKSKTSSAFSKLMSGKVEEMAWANAAASDYSSKGKPAYQRTCPFYKIIPGFSICVDAFRYGAVKGCNAYFLSHFHSDHYIGLSSSWCHGPIYCSKVTANLVKQQLRVDARYVIPLEFDKKFRVPETPNVYVLMIPANHCPGSSLFLYEKVAEAGSSTRSQRVLHCGDFRACPAHISHPQLMPDVLDSVTNKYKHQIIDICYLDTTYLDPRYAFPPQEQVIQACADMCLSLKNEYVEEDSTLEVIRREHISSSISKFLEPAVRKASGESLMISHQNSRNRGRLLIVCGTYSIGKERICLGIARALNCKIFAPTRKMRICAALEDEELMSRMTNDPREAQIHLQMLMEIRAETLKEYLNSYKPYFSRVVGFRPSGWTYRPPKSRGTQTATIPQILNSPSWRSSFSLSDLVPQRGSTNEASCFGVPYSEHSSFRELTMFICALRIEKVIPTVNVGSAAGRTKMKGWIERWLAERRKNGPITIGNGQGEVNWC</sequence>
<keyword evidence="4" id="KW-0234">DNA repair</keyword>
<feature type="domain" description="DNA repair metallo-beta-lactamase" evidence="7">
    <location>
        <begin position="753"/>
        <end position="880"/>
    </location>
</feature>
<proteinExistence type="inferred from homology"/>
<keyword evidence="9" id="KW-1185">Reference proteome</keyword>
<dbReference type="FunFam" id="3.40.50.12650:FF:000007">
    <property type="entry name" value="DNA cross-link repair 1A protein, variant"/>
    <property type="match status" value="1"/>
</dbReference>
<dbReference type="InterPro" id="IPR011084">
    <property type="entry name" value="DRMBL"/>
</dbReference>
<gene>
    <name evidence="8" type="ORF">EV44_g4418</name>
</gene>
<evidence type="ECO:0000313" key="9">
    <source>
        <dbReference type="Proteomes" id="UP000030854"/>
    </source>
</evidence>
<evidence type="ECO:0000256" key="6">
    <source>
        <dbReference type="SAM" id="MobiDB-lite"/>
    </source>
</evidence>
<keyword evidence="5" id="KW-0539">Nucleus</keyword>